<dbReference type="AlphaFoldDB" id="A0AAN7YXU7"/>
<protein>
    <submittedName>
        <fullName evidence="2">Uncharacterized protein</fullName>
    </submittedName>
</protein>
<evidence type="ECO:0000313" key="2">
    <source>
        <dbReference type="EMBL" id="KAK5582681.1"/>
    </source>
</evidence>
<keyword evidence="1" id="KW-0732">Signal</keyword>
<accession>A0AAN7YXU7</accession>
<evidence type="ECO:0000313" key="3">
    <source>
        <dbReference type="Proteomes" id="UP001344447"/>
    </source>
</evidence>
<dbReference type="Proteomes" id="UP001344447">
    <property type="component" value="Unassembled WGS sequence"/>
</dbReference>
<dbReference type="Pfam" id="PF11912">
    <property type="entry name" value="CfaA_B_C"/>
    <property type="match status" value="1"/>
</dbReference>
<evidence type="ECO:0000256" key="1">
    <source>
        <dbReference type="SAM" id="SignalP"/>
    </source>
</evidence>
<sequence>MKLLFSLIVLISIWINNVYGVSLLSLKTFQYDSIGCSKQHSSDSQGSFSGSGSFGLLEDNNRKLGSIDGGGVEPGSESSFESLCDNGELVSETFYRLDDCLLGWTFSIDYDNGTIKKEISFECGQKGSLHWFKPFECYNDCLSSPYMYTIIEMDDIEIPKETYVEIQYHGECDNNDWKKNFDTIKYTPLNQCFINGESSSYSLNCNSTTLQTTQSEKLNCLVYQDFLYTNILDQCTGSENYINICNK</sequence>
<organism evidence="2 3">
    <name type="scientific">Dictyostelium firmibasis</name>
    <dbReference type="NCBI Taxonomy" id="79012"/>
    <lineage>
        <taxon>Eukaryota</taxon>
        <taxon>Amoebozoa</taxon>
        <taxon>Evosea</taxon>
        <taxon>Eumycetozoa</taxon>
        <taxon>Dictyostelia</taxon>
        <taxon>Dictyosteliales</taxon>
        <taxon>Dictyosteliaceae</taxon>
        <taxon>Dictyostelium</taxon>
    </lineage>
</organism>
<proteinExistence type="predicted"/>
<gene>
    <name evidence="2" type="ORF">RB653_004266</name>
</gene>
<dbReference type="PANTHER" id="PTHR33714:SF3">
    <property type="entry name" value="COUNTING FACTOR-ASSOCIATED PROTEIN A-RELATED"/>
    <property type="match status" value="1"/>
</dbReference>
<comment type="caution">
    <text evidence="2">The sequence shown here is derived from an EMBL/GenBank/DDBJ whole genome shotgun (WGS) entry which is preliminary data.</text>
</comment>
<dbReference type="PANTHER" id="PTHR33714">
    <property type="entry name" value="COUNTING FACTOR-ASSOCIATED PROTEIN A-RELATED"/>
    <property type="match status" value="1"/>
</dbReference>
<dbReference type="EMBL" id="JAVFKY010000001">
    <property type="protein sequence ID" value="KAK5582681.1"/>
    <property type="molecule type" value="Genomic_DNA"/>
</dbReference>
<dbReference type="InterPro" id="IPR021837">
    <property type="entry name" value="CfaA/B/C"/>
</dbReference>
<name>A0AAN7YXU7_9MYCE</name>
<feature type="signal peptide" evidence="1">
    <location>
        <begin position="1"/>
        <end position="20"/>
    </location>
</feature>
<keyword evidence="3" id="KW-1185">Reference proteome</keyword>
<feature type="chain" id="PRO_5042889455" evidence="1">
    <location>
        <begin position="21"/>
        <end position="247"/>
    </location>
</feature>
<reference evidence="2 3" key="1">
    <citation type="submission" date="2023-11" db="EMBL/GenBank/DDBJ databases">
        <title>Dfirmibasis_genome.</title>
        <authorList>
            <person name="Edelbroek B."/>
            <person name="Kjellin J."/>
            <person name="Jerlstrom-Hultqvist J."/>
            <person name="Soderbom F."/>
        </authorList>
    </citation>
    <scope>NUCLEOTIDE SEQUENCE [LARGE SCALE GENOMIC DNA]</scope>
    <source>
        <strain evidence="2 3">TNS-C-14</strain>
    </source>
</reference>